<comment type="caution">
    <text evidence="2">The sequence shown here is derived from an EMBL/GenBank/DDBJ whole genome shotgun (WGS) entry which is preliminary data.</text>
</comment>
<feature type="non-terminal residue" evidence="2">
    <location>
        <position position="65"/>
    </location>
</feature>
<gene>
    <name evidence="2" type="ORF">PFISCL1PPCAC_20142</name>
</gene>
<evidence type="ECO:0000313" key="3">
    <source>
        <dbReference type="Proteomes" id="UP001432322"/>
    </source>
</evidence>
<reference evidence="2" key="1">
    <citation type="submission" date="2023-10" db="EMBL/GenBank/DDBJ databases">
        <title>Genome assembly of Pristionchus species.</title>
        <authorList>
            <person name="Yoshida K."/>
            <person name="Sommer R.J."/>
        </authorList>
    </citation>
    <scope>NUCLEOTIDE SEQUENCE</scope>
    <source>
        <strain evidence="2">RS5133</strain>
    </source>
</reference>
<keyword evidence="1" id="KW-0732">Signal</keyword>
<organism evidence="2 3">
    <name type="scientific">Pristionchus fissidentatus</name>
    <dbReference type="NCBI Taxonomy" id="1538716"/>
    <lineage>
        <taxon>Eukaryota</taxon>
        <taxon>Metazoa</taxon>
        <taxon>Ecdysozoa</taxon>
        <taxon>Nematoda</taxon>
        <taxon>Chromadorea</taxon>
        <taxon>Rhabditida</taxon>
        <taxon>Rhabditina</taxon>
        <taxon>Diplogasteromorpha</taxon>
        <taxon>Diplogasteroidea</taxon>
        <taxon>Neodiplogasteridae</taxon>
        <taxon>Pristionchus</taxon>
    </lineage>
</organism>
<evidence type="ECO:0000313" key="2">
    <source>
        <dbReference type="EMBL" id="GMT28845.1"/>
    </source>
</evidence>
<protein>
    <submittedName>
        <fullName evidence="2">Uncharacterized protein</fullName>
    </submittedName>
</protein>
<dbReference type="AlphaFoldDB" id="A0AAV5WEF6"/>
<name>A0AAV5WEF6_9BILA</name>
<proteinExistence type="predicted"/>
<feature type="chain" id="PRO_5043316203" evidence="1">
    <location>
        <begin position="20"/>
        <end position="65"/>
    </location>
</feature>
<sequence length="65" mass="7546">MTRLLLIYLFLSFISMLHADLWTETARMSDLQQFRSLCGRHPVAEAYMKDTNARMTVFAFVDVAT</sequence>
<dbReference type="Proteomes" id="UP001432322">
    <property type="component" value="Unassembled WGS sequence"/>
</dbReference>
<evidence type="ECO:0000256" key="1">
    <source>
        <dbReference type="SAM" id="SignalP"/>
    </source>
</evidence>
<keyword evidence="3" id="KW-1185">Reference proteome</keyword>
<accession>A0AAV5WEF6</accession>
<feature type="signal peptide" evidence="1">
    <location>
        <begin position="1"/>
        <end position="19"/>
    </location>
</feature>
<dbReference type="EMBL" id="BTSY01000005">
    <property type="protein sequence ID" value="GMT28845.1"/>
    <property type="molecule type" value="Genomic_DNA"/>
</dbReference>